<proteinExistence type="predicted"/>
<organism evidence="1 2">
    <name type="scientific">Oryza sativa subsp. japonica</name>
    <name type="common">Rice</name>
    <dbReference type="NCBI Taxonomy" id="39947"/>
    <lineage>
        <taxon>Eukaryota</taxon>
        <taxon>Viridiplantae</taxon>
        <taxon>Streptophyta</taxon>
        <taxon>Embryophyta</taxon>
        <taxon>Tracheophyta</taxon>
        <taxon>Spermatophyta</taxon>
        <taxon>Magnoliopsida</taxon>
        <taxon>Liliopsida</taxon>
        <taxon>Poales</taxon>
        <taxon>Poaceae</taxon>
        <taxon>BOP clade</taxon>
        <taxon>Oryzoideae</taxon>
        <taxon>Oryzeae</taxon>
        <taxon>Oryzinae</taxon>
        <taxon>Oryza</taxon>
        <taxon>Oryza sativa</taxon>
    </lineage>
</organism>
<evidence type="ECO:0000313" key="2">
    <source>
        <dbReference type="Proteomes" id="UP000059680"/>
    </source>
</evidence>
<name>A0A0P0X995_ORYSJ</name>
<sequence>MVKSKMQLFSMEPSYGAERSDQAYTRFVKDRSRPGHKCSGPHVEMEKGHVISLASHPCSRPMAEERAIENDVASKVDP</sequence>
<reference evidence="1 2" key="2">
    <citation type="journal article" date="2013" name="Plant Cell Physiol.">
        <title>Rice Annotation Project Database (RAP-DB): an integrative and interactive database for rice genomics.</title>
        <authorList>
            <person name="Sakai H."/>
            <person name="Lee S.S."/>
            <person name="Tanaka T."/>
            <person name="Numa H."/>
            <person name="Kim J."/>
            <person name="Kawahara Y."/>
            <person name="Wakimoto H."/>
            <person name="Yang C.C."/>
            <person name="Iwamoto M."/>
            <person name="Abe T."/>
            <person name="Yamada Y."/>
            <person name="Muto A."/>
            <person name="Inokuchi H."/>
            <person name="Ikemura T."/>
            <person name="Matsumoto T."/>
            <person name="Sasaki T."/>
            <person name="Itoh T."/>
        </authorList>
    </citation>
    <scope>NUCLEOTIDE SEQUENCE [LARGE SCALE GENOMIC DNA]</scope>
    <source>
        <strain evidence="2">cv. Nipponbare</strain>
    </source>
</reference>
<dbReference type="InParanoid" id="A0A0P0X995"/>
<evidence type="ECO:0000313" key="1">
    <source>
        <dbReference type="EMBL" id="BAT02856.1"/>
    </source>
</evidence>
<protein>
    <submittedName>
        <fullName evidence="1">Os07g0640600 protein</fullName>
    </submittedName>
</protein>
<reference evidence="1 2" key="3">
    <citation type="journal article" date="2013" name="Rice">
        <title>Improvement of the Oryza sativa Nipponbare reference genome using next generation sequence and optical map data.</title>
        <authorList>
            <person name="Kawahara Y."/>
            <person name="de la Bastide M."/>
            <person name="Hamilton J.P."/>
            <person name="Kanamori H."/>
            <person name="McCombie W.R."/>
            <person name="Ouyang S."/>
            <person name="Schwartz D.C."/>
            <person name="Tanaka T."/>
            <person name="Wu J."/>
            <person name="Zhou S."/>
            <person name="Childs K.L."/>
            <person name="Davidson R.M."/>
            <person name="Lin H."/>
            <person name="Quesada-Ocampo L."/>
            <person name="Vaillancourt B."/>
            <person name="Sakai H."/>
            <person name="Lee S.S."/>
            <person name="Kim J."/>
            <person name="Numa H."/>
            <person name="Itoh T."/>
            <person name="Buell C.R."/>
            <person name="Matsumoto T."/>
        </authorList>
    </citation>
    <scope>NUCLEOTIDE SEQUENCE [LARGE SCALE GENOMIC DNA]</scope>
    <source>
        <strain evidence="2">cv. Nipponbare</strain>
    </source>
</reference>
<dbReference type="AlphaFoldDB" id="A0A0P0X995"/>
<dbReference type="Proteomes" id="UP000059680">
    <property type="component" value="Chromosome 7"/>
</dbReference>
<reference evidence="2" key="1">
    <citation type="journal article" date="2005" name="Nature">
        <title>The map-based sequence of the rice genome.</title>
        <authorList>
            <consortium name="International rice genome sequencing project (IRGSP)"/>
            <person name="Matsumoto T."/>
            <person name="Wu J."/>
            <person name="Kanamori H."/>
            <person name="Katayose Y."/>
            <person name="Fujisawa M."/>
            <person name="Namiki N."/>
            <person name="Mizuno H."/>
            <person name="Yamamoto K."/>
            <person name="Antonio B.A."/>
            <person name="Baba T."/>
            <person name="Sakata K."/>
            <person name="Nagamura Y."/>
            <person name="Aoki H."/>
            <person name="Arikawa K."/>
            <person name="Arita K."/>
            <person name="Bito T."/>
            <person name="Chiden Y."/>
            <person name="Fujitsuka N."/>
            <person name="Fukunaka R."/>
            <person name="Hamada M."/>
            <person name="Harada C."/>
            <person name="Hayashi A."/>
            <person name="Hijishita S."/>
            <person name="Honda M."/>
            <person name="Hosokawa S."/>
            <person name="Ichikawa Y."/>
            <person name="Idonuma A."/>
            <person name="Iijima M."/>
            <person name="Ikeda M."/>
            <person name="Ikeno M."/>
            <person name="Ito K."/>
            <person name="Ito S."/>
            <person name="Ito T."/>
            <person name="Ito Y."/>
            <person name="Ito Y."/>
            <person name="Iwabuchi A."/>
            <person name="Kamiya K."/>
            <person name="Karasawa W."/>
            <person name="Kurita K."/>
            <person name="Katagiri S."/>
            <person name="Kikuta A."/>
            <person name="Kobayashi H."/>
            <person name="Kobayashi N."/>
            <person name="Machita K."/>
            <person name="Maehara T."/>
            <person name="Masukawa M."/>
            <person name="Mizubayashi T."/>
            <person name="Mukai Y."/>
            <person name="Nagasaki H."/>
            <person name="Nagata Y."/>
            <person name="Naito S."/>
            <person name="Nakashima M."/>
            <person name="Nakama Y."/>
            <person name="Nakamichi Y."/>
            <person name="Nakamura M."/>
            <person name="Meguro A."/>
            <person name="Negishi M."/>
            <person name="Ohta I."/>
            <person name="Ohta T."/>
            <person name="Okamoto M."/>
            <person name="Ono N."/>
            <person name="Saji S."/>
            <person name="Sakaguchi M."/>
            <person name="Sakai K."/>
            <person name="Shibata M."/>
            <person name="Shimokawa T."/>
            <person name="Song J."/>
            <person name="Takazaki Y."/>
            <person name="Terasawa K."/>
            <person name="Tsugane M."/>
            <person name="Tsuji K."/>
            <person name="Ueda S."/>
            <person name="Waki K."/>
            <person name="Yamagata H."/>
            <person name="Yamamoto M."/>
            <person name="Yamamoto S."/>
            <person name="Yamane H."/>
            <person name="Yoshiki S."/>
            <person name="Yoshihara R."/>
            <person name="Yukawa K."/>
            <person name="Zhong H."/>
            <person name="Yano M."/>
            <person name="Yuan Q."/>
            <person name="Ouyang S."/>
            <person name="Liu J."/>
            <person name="Jones K.M."/>
            <person name="Gansberger K."/>
            <person name="Moffat K."/>
            <person name="Hill J."/>
            <person name="Bera J."/>
            <person name="Fadrosh D."/>
            <person name="Jin S."/>
            <person name="Johri S."/>
            <person name="Kim M."/>
            <person name="Overton L."/>
            <person name="Reardon M."/>
            <person name="Tsitrin T."/>
            <person name="Vuong H."/>
            <person name="Weaver B."/>
            <person name="Ciecko A."/>
            <person name="Tallon L."/>
            <person name="Jackson J."/>
            <person name="Pai G."/>
            <person name="Aken S.V."/>
            <person name="Utterback T."/>
            <person name="Reidmuller S."/>
            <person name="Feldblyum T."/>
            <person name="Hsiao J."/>
            <person name="Zismann V."/>
            <person name="Iobst S."/>
            <person name="de Vazeille A.R."/>
            <person name="Buell C.R."/>
            <person name="Ying K."/>
            <person name="Li Y."/>
            <person name="Lu T."/>
            <person name="Huang Y."/>
            <person name="Zhao Q."/>
            <person name="Feng Q."/>
            <person name="Zhang L."/>
            <person name="Zhu J."/>
            <person name="Weng Q."/>
            <person name="Mu J."/>
            <person name="Lu Y."/>
            <person name="Fan D."/>
            <person name="Liu Y."/>
            <person name="Guan J."/>
            <person name="Zhang Y."/>
            <person name="Yu S."/>
            <person name="Liu X."/>
            <person name="Zhang Y."/>
            <person name="Hong G."/>
            <person name="Han B."/>
            <person name="Choisne N."/>
            <person name="Demange N."/>
            <person name="Orjeda G."/>
            <person name="Samain S."/>
            <person name="Cattolico L."/>
            <person name="Pelletier E."/>
            <person name="Couloux A."/>
            <person name="Segurens B."/>
            <person name="Wincker P."/>
            <person name="D'Hont A."/>
            <person name="Scarpelli C."/>
            <person name="Weissenbach J."/>
            <person name="Salanoubat M."/>
            <person name="Quetier F."/>
            <person name="Yu Y."/>
            <person name="Kim H.R."/>
            <person name="Rambo T."/>
            <person name="Currie J."/>
            <person name="Collura K."/>
            <person name="Luo M."/>
            <person name="Yang T."/>
            <person name="Ammiraju J.S.S."/>
            <person name="Engler F."/>
            <person name="Soderlund C."/>
            <person name="Wing R.A."/>
            <person name="Palmer L.E."/>
            <person name="de la Bastide M."/>
            <person name="Spiegel L."/>
            <person name="Nascimento L."/>
            <person name="Zutavern T."/>
            <person name="O'Shaughnessy A."/>
            <person name="Dike S."/>
            <person name="Dedhia N."/>
            <person name="Preston R."/>
            <person name="Balija V."/>
            <person name="McCombie W.R."/>
            <person name="Chow T."/>
            <person name="Chen H."/>
            <person name="Chung M."/>
            <person name="Chen C."/>
            <person name="Shaw J."/>
            <person name="Wu H."/>
            <person name="Hsiao K."/>
            <person name="Chao Y."/>
            <person name="Chu M."/>
            <person name="Cheng C."/>
            <person name="Hour A."/>
            <person name="Lee P."/>
            <person name="Lin S."/>
            <person name="Lin Y."/>
            <person name="Liou J."/>
            <person name="Liu S."/>
            <person name="Hsing Y."/>
            <person name="Raghuvanshi S."/>
            <person name="Mohanty A."/>
            <person name="Bharti A.K."/>
            <person name="Gaur A."/>
            <person name="Gupta V."/>
            <person name="Kumar D."/>
            <person name="Ravi V."/>
            <person name="Vij S."/>
            <person name="Kapur A."/>
            <person name="Khurana P."/>
            <person name="Khurana P."/>
            <person name="Khurana J.P."/>
            <person name="Tyagi A.K."/>
            <person name="Gaikwad K."/>
            <person name="Singh A."/>
            <person name="Dalal V."/>
            <person name="Srivastava S."/>
            <person name="Dixit A."/>
            <person name="Pal A.K."/>
            <person name="Ghazi I.A."/>
            <person name="Yadav M."/>
            <person name="Pandit A."/>
            <person name="Bhargava A."/>
            <person name="Sureshbabu K."/>
            <person name="Batra K."/>
            <person name="Sharma T.R."/>
            <person name="Mohapatra T."/>
            <person name="Singh N.K."/>
            <person name="Messing J."/>
            <person name="Nelson A.B."/>
            <person name="Fuks G."/>
            <person name="Kavchok S."/>
            <person name="Keizer G."/>
            <person name="Linton E."/>
            <person name="Llaca V."/>
            <person name="Song R."/>
            <person name="Tanyolac B."/>
            <person name="Young S."/>
            <person name="Ho-Il K."/>
            <person name="Hahn J.H."/>
            <person name="Sangsakoo G."/>
            <person name="Vanavichit A."/>
            <person name="de Mattos Luiz.A.T."/>
            <person name="Zimmer P.D."/>
            <person name="Malone G."/>
            <person name="Dellagostin O."/>
            <person name="de Oliveira A.C."/>
            <person name="Bevan M."/>
            <person name="Bancroft I."/>
            <person name="Minx P."/>
            <person name="Cordum H."/>
            <person name="Wilson R."/>
            <person name="Cheng Z."/>
            <person name="Jin W."/>
            <person name="Jiang J."/>
            <person name="Leong S.A."/>
            <person name="Iwama H."/>
            <person name="Gojobori T."/>
            <person name="Itoh T."/>
            <person name="Niimura Y."/>
            <person name="Fujii Y."/>
            <person name="Habara T."/>
            <person name="Sakai H."/>
            <person name="Sato Y."/>
            <person name="Wilson G."/>
            <person name="Kumar K."/>
            <person name="McCouch S."/>
            <person name="Juretic N."/>
            <person name="Hoen D."/>
            <person name="Wright S."/>
            <person name="Bruskiewich R."/>
            <person name="Bureau T."/>
            <person name="Miyao A."/>
            <person name="Hirochika H."/>
            <person name="Nishikawa T."/>
            <person name="Kadowaki K."/>
            <person name="Sugiura M."/>
            <person name="Burr B."/>
            <person name="Sasaki T."/>
        </authorList>
    </citation>
    <scope>NUCLEOTIDE SEQUENCE [LARGE SCALE GENOMIC DNA]</scope>
    <source>
        <strain evidence="2">cv. Nipponbare</strain>
    </source>
</reference>
<dbReference type="PaxDb" id="39947-A0A0P0X995"/>
<gene>
    <name evidence="1" type="ordered locus">Os07g0640600</name>
    <name evidence="1" type="ORF">OSNPB_070640600</name>
</gene>
<keyword evidence="2" id="KW-1185">Reference proteome</keyword>
<accession>A0A0P0X995</accession>
<dbReference type="EMBL" id="AP014963">
    <property type="protein sequence ID" value="BAT02856.1"/>
    <property type="molecule type" value="Genomic_DNA"/>
</dbReference>
<dbReference type="Gramene" id="Os07t0640600-00">
    <property type="protein sequence ID" value="Os07t0640600-00"/>
    <property type="gene ID" value="Os07g0640600"/>
</dbReference>